<keyword evidence="2" id="KW-1185">Reference proteome</keyword>
<sequence length="227" mass="26520">MCREEWGTTEEETTAFIKDANARFHRFKIEVCGSHQGYAVIIRDKERNPVLAISRIAEDYVSPFYHELQGVSLALKLAMKYKIFSFKFYCISEYICLYIRYSWAYKLRCDCPPRDDPRNPGEKLNYCIRCSAYTINDYGEGCNAEKILSLIDEIFCDALALEQQGYPYFDLWVTELCLNAVQHLAKSGLDQEMRMDEIEEDDKLAEILYKEVFGHGTLQELMVQMKK</sequence>
<evidence type="ECO:0000313" key="2">
    <source>
        <dbReference type="Proteomes" id="UP001177140"/>
    </source>
</evidence>
<comment type="caution">
    <text evidence="1">The sequence shown here is derived from an EMBL/GenBank/DDBJ whole genome shotgun (WGS) entry which is preliminary data.</text>
</comment>
<gene>
    <name evidence="1" type="ORF">MKW94_014893</name>
</gene>
<evidence type="ECO:0000313" key="1">
    <source>
        <dbReference type="EMBL" id="MCL7022259.1"/>
    </source>
</evidence>
<name>A0AA41RQS2_PAPNU</name>
<accession>A0AA41RQS2</accession>
<reference evidence="1" key="1">
    <citation type="submission" date="2022-03" db="EMBL/GenBank/DDBJ databases">
        <title>A functionally conserved STORR gene fusion in Papaver species that diverged 16.8 million years ago.</title>
        <authorList>
            <person name="Catania T."/>
        </authorList>
    </citation>
    <scope>NUCLEOTIDE SEQUENCE</scope>
    <source>
        <strain evidence="1">S-191538</strain>
    </source>
</reference>
<proteinExistence type="predicted"/>
<organism evidence="1 2">
    <name type="scientific">Papaver nudicaule</name>
    <name type="common">Iceland poppy</name>
    <dbReference type="NCBI Taxonomy" id="74823"/>
    <lineage>
        <taxon>Eukaryota</taxon>
        <taxon>Viridiplantae</taxon>
        <taxon>Streptophyta</taxon>
        <taxon>Embryophyta</taxon>
        <taxon>Tracheophyta</taxon>
        <taxon>Spermatophyta</taxon>
        <taxon>Magnoliopsida</taxon>
        <taxon>Ranunculales</taxon>
        <taxon>Papaveraceae</taxon>
        <taxon>Papaveroideae</taxon>
        <taxon>Papaver</taxon>
    </lineage>
</organism>
<dbReference type="EMBL" id="JAJJMA010009416">
    <property type="protein sequence ID" value="MCL7022259.1"/>
    <property type="molecule type" value="Genomic_DNA"/>
</dbReference>
<protein>
    <submittedName>
        <fullName evidence="1">Uncharacterized protein</fullName>
    </submittedName>
</protein>
<dbReference type="AlphaFoldDB" id="A0AA41RQS2"/>
<dbReference type="Proteomes" id="UP001177140">
    <property type="component" value="Unassembled WGS sequence"/>
</dbReference>